<dbReference type="PANTHER" id="PTHR30536">
    <property type="entry name" value="ALTRONATE/GALACTARATE DEHYDRATASE"/>
    <property type="match status" value="1"/>
</dbReference>
<evidence type="ECO:0000259" key="4">
    <source>
        <dbReference type="Pfam" id="PF20629"/>
    </source>
</evidence>
<sequence length="386" mass="40453">MRFMGYRRADGTVGTRNLVGVLSAVVCVNEVVEAIVRQVQGTARFTHHQGCCQTPLDIGLVNKALIGLGRNPNLHSVILISLGCESTDLAAVIEGIRDSGKRVEHLIVQETGGAARTTAAGILLAQEMVREASNATREPFPISNLVLGMKCGSSDTTSGLVPNPAIGVASDLLVEAGGVSILGEVTEFIGAEHILARHAANETVARDIFRLVERMEKRAMAVGEDIRGGQPTGGNIKGGLTTIEEKSLGAIAKAGSAPIQAVYEYGERPAVKGLVVMDSPGREPEILTGLAAAGCNVIVFATGRGAPQGFPFVPVLKITGSRTAAEKMSDHIDMNLSAVIDGDDTIPDAGRRVLHELVNVASGVMTKAEISGYVNSMDIYMRGPVI</sequence>
<accession>A0A517E1K6</accession>
<feature type="domain" description="D-galactarate/Altronate dehydratase C-terminal" evidence="4">
    <location>
        <begin position="142"/>
        <end position="373"/>
    </location>
</feature>
<dbReference type="OrthoDB" id="9804574at2"/>
<keyword evidence="2 5" id="KW-0456">Lyase</keyword>
<evidence type="ECO:0000313" key="5">
    <source>
        <dbReference type="EMBL" id="QDR83396.1"/>
    </source>
</evidence>
<dbReference type="InterPro" id="IPR048332">
    <property type="entry name" value="GD_AH_C"/>
</dbReference>
<name>A0A517E1K6_9FIRM</name>
<dbReference type="EC" id="4.4.1.24" evidence="5"/>
<dbReference type="RefSeq" id="WP_144353084.1">
    <property type="nucleotide sequence ID" value="NZ_CP036260.1"/>
</dbReference>
<keyword evidence="5" id="KW-0614">Plasmid</keyword>
<dbReference type="AlphaFoldDB" id="A0A517E1K6"/>
<keyword evidence="6" id="KW-1185">Reference proteome</keyword>
<comment type="similarity">
    <text evidence="1">Belongs to the UxaA family.</text>
</comment>
<dbReference type="PANTHER" id="PTHR30536:SF5">
    <property type="entry name" value="ALTRONATE DEHYDRATASE"/>
    <property type="match status" value="1"/>
</dbReference>
<dbReference type="GO" id="GO:0019698">
    <property type="term" value="P:D-galacturonate catabolic process"/>
    <property type="evidence" value="ECO:0007669"/>
    <property type="project" value="TreeGrafter"/>
</dbReference>
<dbReference type="Pfam" id="PF20629">
    <property type="entry name" value="GD_AH_C"/>
    <property type="match status" value="1"/>
</dbReference>
<dbReference type="InterPro" id="IPR007392">
    <property type="entry name" value="GD_AH_second"/>
</dbReference>
<dbReference type="KEGG" id="sted:SPTER_48870"/>
<dbReference type="GO" id="GO:0034010">
    <property type="term" value="F:sulfolactate sulfo-lyase activity"/>
    <property type="evidence" value="ECO:0007669"/>
    <property type="project" value="UniProtKB-EC"/>
</dbReference>
<organism evidence="5 6">
    <name type="scientific">Sporomusa termitida</name>
    <dbReference type="NCBI Taxonomy" id="2377"/>
    <lineage>
        <taxon>Bacteria</taxon>
        <taxon>Bacillati</taxon>
        <taxon>Bacillota</taxon>
        <taxon>Negativicutes</taxon>
        <taxon>Selenomonadales</taxon>
        <taxon>Sporomusaceae</taxon>
        <taxon>Sporomusa</taxon>
    </lineage>
</organism>
<proteinExistence type="inferred from homology"/>
<dbReference type="EMBL" id="CP036260">
    <property type="protein sequence ID" value="QDR83396.1"/>
    <property type="molecule type" value="Genomic_DNA"/>
</dbReference>
<dbReference type="InterPro" id="IPR052172">
    <property type="entry name" value="UxaA_altronate/galactarate_dh"/>
</dbReference>
<dbReference type="Pfam" id="PF04295">
    <property type="entry name" value="GD_AH_second"/>
    <property type="match status" value="1"/>
</dbReference>
<evidence type="ECO:0000259" key="3">
    <source>
        <dbReference type="Pfam" id="PF04295"/>
    </source>
</evidence>
<geneLocation type="plasmid" evidence="6">
    <name>pspter</name>
</geneLocation>
<evidence type="ECO:0000313" key="6">
    <source>
        <dbReference type="Proteomes" id="UP000320776"/>
    </source>
</evidence>
<protein>
    <submittedName>
        <fullName evidence="5">(2R)-sulfolactate sulfo-lyase subunit beta</fullName>
        <ecNumber evidence="5">4.4.1.24</ecNumber>
    </submittedName>
</protein>
<dbReference type="Proteomes" id="UP000320776">
    <property type="component" value="Plasmid pSPTER"/>
</dbReference>
<evidence type="ECO:0000256" key="2">
    <source>
        <dbReference type="ARBA" id="ARBA00023239"/>
    </source>
</evidence>
<evidence type="ECO:0000256" key="1">
    <source>
        <dbReference type="ARBA" id="ARBA00010986"/>
    </source>
</evidence>
<feature type="domain" description="D-galactarate/Altronate dehydratase second" evidence="3">
    <location>
        <begin position="5"/>
        <end position="133"/>
    </location>
</feature>
<gene>
    <name evidence="5" type="primary">suyB</name>
    <name evidence="5" type="ORF">SPTER_48870</name>
</gene>
<reference evidence="5 6" key="1">
    <citation type="submission" date="2019-02" db="EMBL/GenBank/DDBJ databases">
        <title>Closed genome of Sporomusa termitida DSM 4440.</title>
        <authorList>
            <person name="Poehlein A."/>
            <person name="Daniel R."/>
        </authorList>
    </citation>
    <scope>NUCLEOTIDE SEQUENCE [LARGE SCALE GENOMIC DNA]</scope>
    <source>
        <strain evidence="5 6">DSM 4440</strain>
        <plasmid evidence="6">pspter</plasmid>
    </source>
</reference>